<dbReference type="GO" id="GO:0009982">
    <property type="term" value="F:pseudouridine synthase activity"/>
    <property type="evidence" value="ECO:0007669"/>
    <property type="project" value="InterPro"/>
</dbReference>
<protein>
    <recommendedName>
        <fullName evidence="4">RNA pseudouridylate synthase</fullName>
    </recommendedName>
    <alternativeName>
        <fullName evidence="5">RNA-uridine isomerase</fullName>
    </alternativeName>
</protein>
<feature type="domain" description="Pseudouridine synthase RsuA/RluA-like" evidence="6">
    <location>
        <begin position="2"/>
        <end position="113"/>
    </location>
</feature>
<dbReference type="InterPro" id="IPR006224">
    <property type="entry name" value="PsdUridine_synth_RluA-like_CS"/>
</dbReference>
<dbReference type="GO" id="GO:0000455">
    <property type="term" value="P:enzyme-directed rRNA pseudouridine synthesis"/>
    <property type="evidence" value="ECO:0007669"/>
    <property type="project" value="TreeGrafter"/>
</dbReference>
<dbReference type="PANTHER" id="PTHR21600:SF44">
    <property type="entry name" value="RIBOSOMAL LARGE SUBUNIT PSEUDOURIDINE SYNTHASE D"/>
    <property type="match status" value="1"/>
</dbReference>
<feature type="non-terminal residue" evidence="7">
    <location>
        <position position="1"/>
    </location>
</feature>
<evidence type="ECO:0000256" key="3">
    <source>
        <dbReference type="ARBA" id="ARBA00023235"/>
    </source>
</evidence>
<accession>A0A6S6TFS1</accession>
<dbReference type="InterPro" id="IPR006145">
    <property type="entry name" value="PsdUridine_synth_RsuA/RluA"/>
</dbReference>
<dbReference type="CDD" id="cd02869">
    <property type="entry name" value="PseudoU_synth_RluA_like"/>
    <property type="match status" value="1"/>
</dbReference>
<organism evidence="7">
    <name type="scientific">uncultured Sulfurovum sp</name>
    <dbReference type="NCBI Taxonomy" id="269237"/>
    <lineage>
        <taxon>Bacteria</taxon>
        <taxon>Pseudomonadati</taxon>
        <taxon>Campylobacterota</taxon>
        <taxon>Epsilonproteobacteria</taxon>
        <taxon>Campylobacterales</taxon>
        <taxon>Sulfurovaceae</taxon>
        <taxon>Sulfurovum</taxon>
        <taxon>environmental samples</taxon>
    </lineage>
</organism>
<dbReference type="SUPFAM" id="SSF55120">
    <property type="entry name" value="Pseudouridine synthase"/>
    <property type="match status" value="1"/>
</dbReference>
<comment type="catalytic activity">
    <reaction evidence="1">
        <text>a uridine in RNA = a pseudouridine in RNA</text>
        <dbReference type="Rhea" id="RHEA:48348"/>
        <dbReference type="Rhea" id="RHEA-COMP:12068"/>
        <dbReference type="Rhea" id="RHEA-COMP:12069"/>
        <dbReference type="ChEBI" id="CHEBI:65314"/>
        <dbReference type="ChEBI" id="CHEBI:65315"/>
    </reaction>
</comment>
<dbReference type="InterPro" id="IPR050188">
    <property type="entry name" value="RluA_PseudoU_synthase"/>
</dbReference>
<reference evidence="7" key="1">
    <citation type="submission" date="2020-01" db="EMBL/GenBank/DDBJ databases">
        <authorList>
            <person name="Meier V. D."/>
            <person name="Meier V D."/>
        </authorList>
    </citation>
    <scope>NUCLEOTIDE SEQUENCE</scope>
    <source>
        <strain evidence="7">HLG_WM_MAG_02</strain>
    </source>
</reference>
<dbReference type="Gene3D" id="3.30.2350.10">
    <property type="entry name" value="Pseudouridine synthase"/>
    <property type="match status" value="1"/>
</dbReference>
<gene>
    <name evidence="7" type="ORF">HELGO_WM20496</name>
</gene>
<dbReference type="AlphaFoldDB" id="A0A6S6TFS1"/>
<sequence>AQLVHRIDAETSGLILVSKNGYAGYVLKEMFVKKAFVKKYKALVENELKKDILIDKKITNSEGFINLKMQTSPNGKESTTLIRPISYDKVNNQTLVEAIPYTGRQHQIRVHLDAISHRIVGDPIYGLHEEFVDDFLNDKIENKERLKITGASRLMLHAYYLEFTFLNTTYVFCSKQDFPT</sequence>
<evidence type="ECO:0000313" key="7">
    <source>
        <dbReference type="EMBL" id="CAA6821981.1"/>
    </source>
</evidence>
<dbReference type="PANTHER" id="PTHR21600">
    <property type="entry name" value="MITOCHONDRIAL RNA PSEUDOURIDINE SYNTHASE"/>
    <property type="match status" value="1"/>
</dbReference>
<dbReference type="Pfam" id="PF00849">
    <property type="entry name" value="PseudoU_synth_2"/>
    <property type="match status" value="1"/>
</dbReference>
<dbReference type="PROSITE" id="PS01129">
    <property type="entry name" value="PSI_RLU"/>
    <property type="match status" value="1"/>
</dbReference>
<evidence type="ECO:0000256" key="2">
    <source>
        <dbReference type="ARBA" id="ARBA00010876"/>
    </source>
</evidence>
<dbReference type="EMBL" id="CACVAZ010000148">
    <property type="protein sequence ID" value="CAA6821981.1"/>
    <property type="molecule type" value="Genomic_DNA"/>
</dbReference>
<comment type="similarity">
    <text evidence="2">Belongs to the pseudouridine synthase RluA family.</text>
</comment>
<dbReference type="InterPro" id="IPR020103">
    <property type="entry name" value="PsdUridine_synth_cat_dom_sf"/>
</dbReference>
<proteinExistence type="inferred from homology"/>
<name>A0A6S6TFS1_9BACT</name>
<evidence type="ECO:0000256" key="4">
    <source>
        <dbReference type="ARBA" id="ARBA00031870"/>
    </source>
</evidence>
<evidence type="ECO:0000259" key="6">
    <source>
        <dbReference type="Pfam" id="PF00849"/>
    </source>
</evidence>
<dbReference type="GO" id="GO:0140098">
    <property type="term" value="F:catalytic activity, acting on RNA"/>
    <property type="evidence" value="ECO:0007669"/>
    <property type="project" value="UniProtKB-ARBA"/>
</dbReference>
<keyword evidence="3" id="KW-0413">Isomerase</keyword>
<dbReference type="GO" id="GO:0003723">
    <property type="term" value="F:RNA binding"/>
    <property type="evidence" value="ECO:0007669"/>
    <property type="project" value="InterPro"/>
</dbReference>
<evidence type="ECO:0000256" key="5">
    <source>
        <dbReference type="ARBA" id="ARBA00033164"/>
    </source>
</evidence>
<evidence type="ECO:0000256" key="1">
    <source>
        <dbReference type="ARBA" id="ARBA00000073"/>
    </source>
</evidence>